<feature type="non-terminal residue" evidence="1">
    <location>
        <position position="1"/>
    </location>
</feature>
<evidence type="ECO:0000313" key="1">
    <source>
        <dbReference type="EMBL" id="KAL3889067.1"/>
    </source>
</evidence>
<dbReference type="AlphaFoldDB" id="A0ABD3XS68"/>
<dbReference type="Proteomes" id="UP001634394">
    <property type="component" value="Unassembled WGS sequence"/>
</dbReference>
<feature type="non-terminal residue" evidence="1">
    <location>
        <position position="83"/>
    </location>
</feature>
<gene>
    <name evidence="1" type="ORF">ACJMK2_001423</name>
</gene>
<protein>
    <submittedName>
        <fullName evidence="1">Uncharacterized protein</fullName>
    </submittedName>
</protein>
<organism evidence="1 2">
    <name type="scientific">Sinanodonta woodiana</name>
    <name type="common">Chinese pond mussel</name>
    <name type="synonym">Anodonta woodiana</name>
    <dbReference type="NCBI Taxonomy" id="1069815"/>
    <lineage>
        <taxon>Eukaryota</taxon>
        <taxon>Metazoa</taxon>
        <taxon>Spiralia</taxon>
        <taxon>Lophotrochozoa</taxon>
        <taxon>Mollusca</taxon>
        <taxon>Bivalvia</taxon>
        <taxon>Autobranchia</taxon>
        <taxon>Heteroconchia</taxon>
        <taxon>Palaeoheterodonta</taxon>
        <taxon>Unionida</taxon>
        <taxon>Unionoidea</taxon>
        <taxon>Unionidae</taxon>
        <taxon>Unioninae</taxon>
        <taxon>Sinanodonta</taxon>
    </lineage>
</organism>
<name>A0ABD3XS68_SINWO</name>
<keyword evidence="2" id="KW-1185">Reference proteome</keyword>
<sequence>KSRQKVIEEYYMKICELLKKKPIVLHLMGYIAIDNSQCDPSLNDLKTKILKLASQQPHWGEEQPARWLPLEQAIMTMKASGVK</sequence>
<reference evidence="1 2" key="1">
    <citation type="submission" date="2024-11" db="EMBL/GenBank/DDBJ databases">
        <title>Chromosome-level genome assembly of the freshwater bivalve Anodonta woodiana.</title>
        <authorList>
            <person name="Chen X."/>
        </authorList>
    </citation>
    <scope>NUCLEOTIDE SEQUENCE [LARGE SCALE GENOMIC DNA]</scope>
    <source>
        <strain evidence="1">MN2024</strain>
        <tissue evidence="1">Gills</tissue>
    </source>
</reference>
<proteinExistence type="predicted"/>
<accession>A0ABD3XS68</accession>
<comment type="caution">
    <text evidence="1">The sequence shown here is derived from an EMBL/GenBank/DDBJ whole genome shotgun (WGS) entry which is preliminary data.</text>
</comment>
<dbReference type="EMBL" id="JBJQND010000001">
    <property type="protein sequence ID" value="KAL3889067.1"/>
    <property type="molecule type" value="Genomic_DNA"/>
</dbReference>
<evidence type="ECO:0000313" key="2">
    <source>
        <dbReference type="Proteomes" id="UP001634394"/>
    </source>
</evidence>